<accession>Q2Z0R9</accession>
<organism evidence="1 2">
    <name type="scientific">Pseudomonas phage EL</name>
    <dbReference type="NCBI Taxonomy" id="273133"/>
    <lineage>
        <taxon>Viruses</taxon>
        <taxon>Duplodnaviria</taxon>
        <taxon>Heunggongvirae</taxon>
        <taxon>Uroviricota</taxon>
        <taxon>Caudoviricetes</taxon>
        <taxon>Chimalliviridae</taxon>
        <taxon>Elvirus</taxon>
        <taxon>Elvirus EL</taxon>
    </lineage>
</organism>
<dbReference type="GeneID" id="5176724"/>
<dbReference type="Proteomes" id="UP000001239">
    <property type="component" value="Segment"/>
</dbReference>
<reference evidence="1 2" key="3">
    <citation type="journal article" date="2004" name="Bioinformatics">
        <title>PHIRE, a deterministic approach to reveal regulatory elements in bacteriophage genomes.</title>
        <authorList>
            <person name="Lavigne R."/>
            <person name="Sun W.D."/>
            <person name="Volckaert G."/>
        </authorList>
    </citation>
    <scope>NUCLEOTIDE SEQUENCE [LARGE SCALE GENOMIC DNA]</scope>
</reference>
<evidence type="ECO:0000313" key="1">
    <source>
        <dbReference type="EMBL" id="CAG27256.1"/>
    </source>
</evidence>
<sequence length="135" mass="15779">MSNVMHVSTIAGRTALTVITPDDLPVTNWMENVLAAQIQKVVDEGKGWPNDAEFKVEVTYHTWPQGWDREVYTHFFTNRAELDSYIKDQHEWARCEDNMVKIKIYNWDLGPNFMETREFGGPELWNSPLSRPYLT</sequence>
<proteinExistence type="predicted"/>
<reference evidence="1 2" key="1">
    <citation type="journal article" date="2002" name="Genetika">
        <title>Phenogenetic characterization of a group of giant Phi KZ-like bacteriophages of Pseudomonas aeruginosa].</title>
        <authorList>
            <person name="Burkal'tseva M.V."/>
            <person name="Krylov V.N."/>
            <person name="Pleteneva E.A."/>
            <person name="Shaburova O.V."/>
            <person name="Krylov S.V."/>
            <person name="Volckaert G."/>
            <person name="Sykilinda N.N."/>
            <person name="Kurochkina L.P."/>
            <person name="Mesyanzhinov V.V."/>
        </authorList>
    </citation>
    <scope>NUCLEOTIDE SEQUENCE [LARGE SCALE GENOMIC DNA]</scope>
</reference>
<reference evidence="1 2" key="2">
    <citation type="journal article" date="2003" name="Res. Microbiol.">
        <title>Myoviridae bacteriophages of Pseudomonas aeruginosa: a long and complex evolutionary pathway.</title>
        <authorList>
            <person name="Krylov V.N."/>
            <person name="Pleteneva E.A."/>
            <person name="Bourkalsteva M.V."/>
            <person name="Shaburova O.V."/>
            <person name="Volckaert G."/>
            <person name="Sykilinda N.N."/>
            <person name="Kurochkina L.P."/>
            <person name="Mesyanzhinov V.V."/>
        </authorList>
    </citation>
    <scope>NUCLEOTIDE SEQUENCE [LARGE SCALE GENOMIC DNA]</scope>
</reference>
<dbReference type="RefSeq" id="YP_418195.1">
    <property type="nucleotide sequence ID" value="NC_007623.1"/>
</dbReference>
<keyword evidence="2" id="KW-1185">Reference proteome</keyword>
<reference evidence="1 2" key="4">
    <citation type="journal article" date="2005" name="J. Mol. Biol.">
        <title>Genome comparison of Pseudomonas aeruginosa large phages.</title>
        <authorList>
            <person name="Hertveldt K."/>
            <person name="Lavigne R."/>
            <person name="Pleteneva E."/>
            <person name="Sernova N."/>
            <person name="Kurochkina L."/>
            <person name="Korchevskii R."/>
            <person name="Robben J."/>
            <person name="Mesyanzhinov V."/>
            <person name="Krylov V.N."/>
            <person name="Volckaert G."/>
        </authorList>
    </citation>
    <scope>NUCLEOTIDE SEQUENCE</scope>
</reference>
<dbReference type="EMBL" id="AJ697969">
    <property type="protein sequence ID" value="CAG27256.1"/>
    <property type="molecule type" value="Genomic_DNA"/>
</dbReference>
<name>Q2Z0R9_9CAUD</name>
<dbReference type="KEGG" id="vg:5176724"/>
<evidence type="ECO:0000313" key="2">
    <source>
        <dbReference type="Proteomes" id="UP000001239"/>
    </source>
</evidence>
<protein>
    <submittedName>
        <fullName evidence="1">Uncharacterized protein</fullName>
    </submittedName>
</protein>